<proteinExistence type="predicted"/>
<evidence type="ECO:0000313" key="1">
    <source>
        <dbReference type="EnsemblPlants" id="OPUNC12G14340.1"/>
    </source>
</evidence>
<dbReference type="HOGENOM" id="CLU_2835618_0_0_1"/>
<sequence>MGRAGKFHGRKPGQLVKAVEQAEVRDEAKKLILVAIAGTTLLQKPITLKQQPVPSQKFRWAVLPYR</sequence>
<keyword evidence="2" id="KW-1185">Reference proteome</keyword>
<accession>A0A0E0MNM0</accession>
<dbReference type="EnsemblPlants" id="OPUNC12G14340.1">
    <property type="protein sequence ID" value="OPUNC12G14340.1"/>
    <property type="gene ID" value="OPUNC12G14340"/>
</dbReference>
<organism evidence="1">
    <name type="scientific">Oryza punctata</name>
    <name type="common">Red rice</name>
    <dbReference type="NCBI Taxonomy" id="4537"/>
    <lineage>
        <taxon>Eukaryota</taxon>
        <taxon>Viridiplantae</taxon>
        <taxon>Streptophyta</taxon>
        <taxon>Embryophyta</taxon>
        <taxon>Tracheophyta</taxon>
        <taxon>Spermatophyta</taxon>
        <taxon>Magnoliopsida</taxon>
        <taxon>Liliopsida</taxon>
        <taxon>Poales</taxon>
        <taxon>Poaceae</taxon>
        <taxon>BOP clade</taxon>
        <taxon>Oryzoideae</taxon>
        <taxon>Oryzeae</taxon>
        <taxon>Oryzinae</taxon>
        <taxon>Oryza</taxon>
    </lineage>
</organism>
<evidence type="ECO:0000313" key="2">
    <source>
        <dbReference type="Proteomes" id="UP000026962"/>
    </source>
</evidence>
<dbReference type="Gramene" id="OPUNC12G14340.1">
    <property type="protein sequence ID" value="OPUNC12G14340.1"/>
    <property type="gene ID" value="OPUNC12G14340"/>
</dbReference>
<dbReference type="Proteomes" id="UP000026962">
    <property type="component" value="Chromosome 12"/>
</dbReference>
<dbReference type="AlphaFoldDB" id="A0A0E0MNM0"/>
<reference evidence="1" key="1">
    <citation type="submission" date="2015-04" db="UniProtKB">
        <authorList>
            <consortium name="EnsemblPlants"/>
        </authorList>
    </citation>
    <scope>IDENTIFICATION</scope>
</reference>
<name>A0A0E0MNM0_ORYPU</name>
<protein>
    <submittedName>
        <fullName evidence="1">Uncharacterized protein</fullName>
    </submittedName>
</protein>
<reference evidence="1" key="2">
    <citation type="submission" date="2018-05" db="EMBL/GenBank/DDBJ databases">
        <title>OpunRS2 (Oryza punctata Reference Sequence Version 2).</title>
        <authorList>
            <person name="Zhang J."/>
            <person name="Kudrna D."/>
            <person name="Lee S."/>
            <person name="Talag J."/>
            <person name="Welchert J."/>
            <person name="Wing R.A."/>
        </authorList>
    </citation>
    <scope>NUCLEOTIDE SEQUENCE [LARGE SCALE GENOMIC DNA]</scope>
</reference>